<evidence type="ECO:0000313" key="2">
    <source>
        <dbReference type="EMBL" id="OAQ76069.1"/>
    </source>
</evidence>
<evidence type="ECO:0000313" key="3">
    <source>
        <dbReference type="Proteomes" id="UP000078240"/>
    </source>
</evidence>
<organism evidence="2 3">
    <name type="scientific">Purpureocillium lilacinum</name>
    <name type="common">Paecilomyces lilacinus</name>
    <dbReference type="NCBI Taxonomy" id="33203"/>
    <lineage>
        <taxon>Eukaryota</taxon>
        <taxon>Fungi</taxon>
        <taxon>Dikarya</taxon>
        <taxon>Ascomycota</taxon>
        <taxon>Pezizomycotina</taxon>
        <taxon>Sordariomycetes</taxon>
        <taxon>Hypocreomycetidae</taxon>
        <taxon>Hypocreales</taxon>
        <taxon>Ophiocordycipitaceae</taxon>
        <taxon>Purpureocillium</taxon>
    </lineage>
</organism>
<proteinExistence type="predicted"/>
<reference evidence="2 3" key="1">
    <citation type="submission" date="2016-01" db="EMBL/GenBank/DDBJ databases">
        <title>Biosynthesis of antibiotic leucinostatins and their inhibition on Phytophthora in bio-control Purpureocillium lilacinum.</title>
        <authorList>
            <person name="Wang G."/>
            <person name="Liu Z."/>
            <person name="Lin R."/>
            <person name="Li E."/>
            <person name="Mao Z."/>
            <person name="Ling J."/>
            <person name="Yin W."/>
            <person name="Xie B."/>
        </authorList>
    </citation>
    <scope>NUCLEOTIDE SEQUENCE [LARGE SCALE GENOMIC DNA]</scope>
    <source>
        <strain evidence="2">PLBJ-1</strain>
    </source>
</reference>
<gene>
    <name evidence="2" type="ORF">VFPBJ_08429</name>
</gene>
<feature type="compositionally biased region" description="Polar residues" evidence="1">
    <location>
        <begin position="168"/>
        <end position="190"/>
    </location>
</feature>
<dbReference type="AlphaFoldDB" id="A0A179GG19"/>
<evidence type="ECO:0000256" key="1">
    <source>
        <dbReference type="SAM" id="MobiDB-lite"/>
    </source>
</evidence>
<sequence>MHGSSDSAATPKGARHSPASSTGPERRHSRPAIRDTRCHGSRARRRMSSGAWGVKMPSERRSCTIVSGGVSPASKGGRASDSIRKEPYGFGCWDERLDPSRRKWTMFLERASRKHKTLERYRSLYGEKLDHEVLADKGAPCPDASGLGWGLEILQGSGWRGCRPSGLHQSVAGSASSHGPQTGSRQCSSRTCRELESSPTRARVSGLVTADCRDHPVERLRRMR</sequence>
<comment type="caution">
    <text evidence="2">The sequence shown here is derived from an EMBL/GenBank/DDBJ whole genome shotgun (WGS) entry which is preliminary data.</text>
</comment>
<dbReference type="EMBL" id="LSBH01000007">
    <property type="protein sequence ID" value="OAQ76069.1"/>
    <property type="molecule type" value="Genomic_DNA"/>
</dbReference>
<protein>
    <submittedName>
        <fullName evidence="2">Uncharacterized protein</fullName>
    </submittedName>
</protein>
<feature type="region of interest" description="Disordered" evidence="1">
    <location>
        <begin position="168"/>
        <end position="200"/>
    </location>
</feature>
<accession>A0A179GG19</accession>
<dbReference type="Proteomes" id="UP000078240">
    <property type="component" value="Unassembled WGS sequence"/>
</dbReference>
<feature type="region of interest" description="Disordered" evidence="1">
    <location>
        <begin position="1"/>
        <end position="56"/>
    </location>
</feature>
<name>A0A179GG19_PURLI</name>